<organism evidence="1 2">
    <name type="scientific">Planotetraspora phitsanulokensis</name>
    <dbReference type="NCBI Taxonomy" id="575192"/>
    <lineage>
        <taxon>Bacteria</taxon>
        <taxon>Bacillati</taxon>
        <taxon>Actinomycetota</taxon>
        <taxon>Actinomycetes</taxon>
        <taxon>Streptosporangiales</taxon>
        <taxon>Streptosporangiaceae</taxon>
        <taxon>Planotetraspora</taxon>
    </lineage>
</organism>
<keyword evidence="2" id="KW-1185">Reference proteome</keyword>
<reference evidence="1 2" key="1">
    <citation type="submission" date="2021-01" db="EMBL/GenBank/DDBJ databases">
        <title>Whole genome shotgun sequence of Planotetraspora phitsanulokensis NBRC 104273.</title>
        <authorList>
            <person name="Komaki H."/>
            <person name="Tamura T."/>
        </authorList>
    </citation>
    <scope>NUCLEOTIDE SEQUENCE [LARGE SCALE GENOMIC DNA]</scope>
    <source>
        <strain evidence="1 2">NBRC 104273</strain>
    </source>
</reference>
<evidence type="ECO:0000313" key="1">
    <source>
        <dbReference type="EMBL" id="GII37033.1"/>
    </source>
</evidence>
<dbReference type="RefSeq" id="WP_204072749.1">
    <property type="nucleotide sequence ID" value="NZ_BAABHI010000037.1"/>
</dbReference>
<protein>
    <submittedName>
        <fullName evidence="1">Uncharacterized protein</fullName>
    </submittedName>
</protein>
<gene>
    <name evidence="1" type="ORF">Pph01_20360</name>
</gene>
<evidence type="ECO:0000313" key="2">
    <source>
        <dbReference type="Proteomes" id="UP000622547"/>
    </source>
</evidence>
<proteinExistence type="predicted"/>
<dbReference type="AlphaFoldDB" id="A0A8J3U1W9"/>
<name>A0A8J3U1W9_9ACTN</name>
<comment type="caution">
    <text evidence="1">The sequence shown here is derived from an EMBL/GenBank/DDBJ whole genome shotgun (WGS) entry which is preliminary data.</text>
</comment>
<dbReference type="EMBL" id="BOOP01000008">
    <property type="protein sequence ID" value="GII37033.1"/>
    <property type="molecule type" value="Genomic_DNA"/>
</dbReference>
<dbReference type="Proteomes" id="UP000622547">
    <property type="component" value="Unassembled WGS sequence"/>
</dbReference>
<sequence>MKQIMPYPVLAGEVTMSVREVRLDDVALPYGMISEPDHTVALHLLEREDWNVVRLMLQVSAPRHELDTGPWFSLAFLVTASERRTNTHSAVKLMMRQPGEWTGEVELHRDDHFGRVQIAGQLVATVADVPGRVIATVAQPWTVDLRARVATQRESIQTRWINFAEDPELIWCKSDPWAVTTTDEAAVLNLNSGFDGLRAVLESPRAAERPMRDALAAQIAVDMWTALFNEAAHQVDNHEWPKGWRGLVLQRMLPDLFPDHSPDDALREIVNRGVGRIQTRVLHAAAKQARMPRSLGGFIRSLEKTLPEDE</sequence>
<accession>A0A8J3U1W9</accession>